<dbReference type="AlphaFoldDB" id="A0A1B1AW84"/>
<name>A0A1B1AW84_9ACTN</name>
<dbReference type="EMBL" id="CP016279">
    <property type="protein sequence ID" value="ANP50844.1"/>
    <property type="molecule type" value="Genomic_DNA"/>
</dbReference>
<dbReference type="KEGG" id="sgs:AVL59_15525"/>
<organism evidence="2 4">
    <name type="scientific">Streptomyces griseochromogenes</name>
    <dbReference type="NCBI Taxonomy" id="68214"/>
    <lineage>
        <taxon>Bacteria</taxon>
        <taxon>Bacillati</taxon>
        <taxon>Actinomycetota</taxon>
        <taxon>Actinomycetes</taxon>
        <taxon>Kitasatosporales</taxon>
        <taxon>Streptomycetaceae</taxon>
        <taxon>Streptomyces</taxon>
    </lineage>
</organism>
<dbReference type="STRING" id="68214.AVL59_15525"/>
<dbReference type="EMBL" id="JAGGLP010000010">
    <property type="protein sequence ID" value="MBP2052263.1"/>
    <property type="molecule type" value="Genomic_DNA"/>
</dbReference>
<reference evidence="3 5" key="2">
    <citation type="submission" date="2021-03" db="EMBL/GenBank/DDBJ databases">
        <title>Genomic Encyclopedia of Type Strains, Phase IV (KMG-IV): sequencing the most valuable type-strain genomes for metagenomic binning, comparative biology and taxonomic classification.</title>
        <authorList>
            <person name="Goeker M."/>
        </authorList>
    </citation>
    <scope>NUCLEOTIDE SEQUENCE [LARGE SCALE GENOMIC DNA]</scope>
    <source>
        <strain evidence="3 5">DSM 40499</strain>
    </source>
</reference>
<dbReference type="Proteomes" id="UP001519309">
    <property type="component" value="Unassembled WGS sequence"/>
</dbReference>
<reference evidence="2 4" key="1">
    <citation type="submission" date="2016-06" db="EMBL/GenBank/DDBJ databases">
        <title>Complete genome sequence of Streptomyces griseochromogenes ATCC 14511, the Blasticidin S producer.</title>
        <authorList>
            <person name="Wu L."/>
        </authorList>
    </citation>
    <scope>NUCLEOTIDE SEQUENCE [LARGE SCALE GENOMIC DNA]</scope>
    <source>
        <strain evidence="2 4">ATCC 14511</strain>
    </source>
</reference>
<protein>
    <recommendedName>
        <fullName evidence="1">Trypsin-co-occurring domain-containing protein</fullName>
    </recommendedName>
</protein>
<evidence type="ECO:0000313" key="4">
    <source>
        <dbReference type="Proteomes" id="UP000092659"/>
    </source>
</evidence>
<dbReference type="RefSeq" id="WP_067304259.1">
    <property type="nucleotide sequence ID" value="NZ_CP016279.1"/>
</dbReference>
<dbReference type="Proteomes" id="UP000092659">
    <property type="component" value="Chromosome"/>
</dbReference>
<evidence type="ECO:0000313" key="5">
    <source>
        <dbReference type="Proteomes" id="UP001519309"/>
    </source>
</evidence>
<evidence type="ECO:0000313" key="3">
    <source>
        <dbReference type="EMBL" id="MBP2052263.1"/>
    </source>
</evidence>
<feature type="domain" description="Trypsin-co-occurring" evidence="1">
    <location>
        <begin position="6"/>
        <end position="105"/>
    </location>
</feature>
<proteinExistence type="predicted"/>
<dbReference type="NCBIfam" id="NF041216">
    <property type="entry name" value="CU044_2847_fam"/>
    <property type="match status" value="1"/>
</dbReference>
<sequence>MAIVEFPLHDGSAVLVKLSDEQALSPVRTRGASTSAVIERAEATFESVMHAVRAVTRGVAAQVEDFAQRPDALVVEFGIELTAQAGAVITAAGASAQLTVSLTWNNKS</sequence>
<gene>
    <name evidence="2" type="ORF">AVL59_15525</name>
    <name evidence="3" type="ORF">J2Z21_005245</name>
</gene>
<accession>A0A1B1AW84</accession>
<dbReference type="Pfam" id="PF19493">
    <property type="entry name" value="Trypco1"/>
    <property type="match status" value="1"/>
</dbReference>
<evidence type="ECO:0000313" key="2">
    <source>
        <dbReference type="EMBL" id="ANP50844.1"/>
    </source>
</evidence>
<dbReference type="InterPro" id="IPR045794">
    <property type="entry name" value="Trypco1"/>
</dbReference>
<dbReference type="OrthoDB" id="4236274at2"/>
<keyword evidence="5" id="KW-1185">Reference proteome</keyword>
<evidence type="ECO:0000259" key="1">
    <source>
        <dbReference type="Pfam" id="PF19493"/>
    </source>
</evidence>